<accession>A0ABS4NR78</accession>
<dbReference type="PANTHER" id="PTHR39158">
    <property type="entry name" value="OS08G0560600 PROTEIN"/>
    <property type="match status" value="1"/>
</dbReference>
<sequence>MAILSWLAEQRIQEAMRGGEFANLPGHGKPLELEDLSGVPEELRMSYKIMKNAGLLPEEVTLRAECVTLEELLMACHTSGNSTGGERKELEGKLSLKRLRLQMLLQERGLESNAAYADYGDAIGQRLGGVERDGRE</sequence>
<keyword evidence="3" id="KW-1185">Reference proteome</keyword>
<dbReference type="Pfam" id="PF09350">
    <property type="entry name" value="DJC28_CD"/>
    <property type="match status" value="1"/>
</dbReference>
<dbReference type="Proteomes" id="UP000773462">
    <property type="component" value="Unassembled WGS sequence"/>
</dbReference>
<name>A0ABS4NR78_9BACL</name>
<dbReference type="RefSeq" id="WP_209873561.1">
    <property type="nucleotide sequence ID" value="NZ_JAGGLV010000007.1"/>
</dbReference>
<evidence type="ECO:0000313" key="3">
    <source>
        <dbReference type="Proteomes" id="UP000773462"/>
    </source>
</evidence>
<dbReference type="EMBL" id="JAGGLV010000007">
    <property type="protein sequence ID" value="MBP2112562.1"/>
    <property type="molecule type" value="Genomic_DNA"/>
</dbReference>
<evidence type="ECO:0000313" key="2">
    <source>
        <dbReference type="EMBL" id="MBP2112562.1"/>
    </source>
</evidence>
<dbReference type="InterPro" id="IPR052573">
    <property type="entry name" value="DnaJ_C_subfamily_28"/>
</dbReference>
<comment type="caution">
    <text evidence="2">The sequence shown here is derived from an EMBL/GenBank/DDBJ whole genome shotgun (WGS) entry which is preliminary data.</text>
</comment>
<organism evidence="2 3">
    <name type="scientific">Paenibacillus silagei</name>
    <dbReference type="NCBI Taxonomy" id="1670801"/>
    <lineage>
        <taxon>Bacteria</taxon>
        <taxon>Bacillati</taxon>
        <taxon>Bacillota</taxon>
        <taxon>Bacilli</taxon>
        <taxon>Bacillales</taxon>
        <taxon>Paenibacillaceae</taxon>
        <taxon>Paenibacillus</taxon>
    </lineage>
</organism>
<protein>
    <recommendedName>
        <fullName evidence="1">DnaJ homologue subfamily C member 28 conserved domain-containing protein</fullName>
    </recommendedName>
</protein>
<dbReference type="PANTHER" id="PTHR39158:SF1">
    <property type="entry name" value="DNAJ HOMOLOG SUBFAMILY C MEMBER 28"/>
    <property type="match status" value="1"/>
</dbReference>
<proteinExistence type="predicted"/>
<gene>
    <name evidence="2" type="ORF">J2Z70_002716</name>
</gene>
<feature type="domain" description="DnaJ homologue subfamily C member 28 conserved" evidence="1">
    <location>
        <begin position="7"/>
        <end position="73"/>
    </location>
</feature>
<evidence type="ECO:0000259" key="1">
    <source>
        <dbReference type="Pfam" id="PF09350"/>
    </source>
</evidence>
<reference evidence="2 3" key="1">
    <citation type="submission" date="2021-03" db="EMBL/GenBank/DDBJ databases">
        <title>Genomic Encyclopedia of Type Strains, Phase IV (KMG-IV): sequencing the most valuable type-strain genomes for metagenomic binning, comparative biology and taxonomic classification.</title>
        <authorList>
            <person name="Goeker M."/>
        </authorList>
    </citation>
    <scope>NUCLEOTIDE SEQUENCE [LARGE SCALE GENOMIC DNA]</scope>
    <source>
        <strain evidence="2 3">DSM 101953</strain>
    </source>
</reference>
<dbReference type="InterPro" id="IPR018961">
    <property type="entry name" value="DnaJ_homolog_subfam-C_membr-28"/>
</dbReference>